<evidence type="ECO:0000256" key="4">
    <source>
        <dbReference type="ARBA" id="ARBA00019595"/>
    </source>
</evidence>
<dbReference type="Pfam" id="PF00908">
    <property type="entry name" value="dTDP_sugar_isom"/>
    <property type="match status" value="1"/>
</dbReference>
<dbReference type="PANTHER" id="PTHR21047:SF2">
    <property type="entry name" value="THYMIDINE DIPHOSPHO-4-KETO-RHAMNOSE 3,5-EPIMERASE"/>
    <property type="match status" value="1"/>
</dbReference>
<comment type="function">
    <text evidence="2 7">Catalyzes the epimerization of the C3' and C5'positions of dTDP-6-deoxy-D-xylo-4-hexulose, forming dTDP-6-deoxy-L-lyxo-4-hexulose.</text>
</comment>
<gene>
    <name evidence="8" type="ORF">SAMN04488514_10531</name>
</gene>
<dbReference type="STRING" id="192904.SAMN04488514_10531"/>
<comment type="subunit">
    <text evidence="7">Homodimer.</text>
</comment>
<sequence length="181" mass="20817">MKVTETQLKGCFIIEPDIFQDDRGVFFESYQKKRFESAIGKSVAFVQDNQSISKQGVLRGLHFQKKEHAQAKLVRVIRGEVLDVIVDLRVDSDTFGEHFKTKISSDNHKSIFIPKGMAHGFLTLSEEVIFAYKCDDYYHSGAECGIIYNDPDLNIDWGDSDKTIFLSEKDRHLPRFKELFS</sequence>
<evidence type="ECO:0000256" key="1">
    <source>
        <dbReference type="ARBA" id="ARBA00001298"/>
    </source>
</evidence>
<dbReference type="GO" id="GO:0005829">
    <property type="term" value="C:cytosol"/>
    <property type="evidence" value="ECO:0007669"/>
    <property type="project" value="TreeGrafter"/>
</dbReference>
<evidence type="ECO:0000313" key="9">
    <source>
        <dbReference type="Proteomes" id="UP000199440"/>
    </source>
</evidence>
<dbReference type="GO" id="GO:0000271">
    <property type="term" value="P:polysaccharide biosynthetic process"/>
    <property type="evidence" value="ECO:0007669"/>
    <property type="project" value="TreeGrafter"/>
</dbReference>
<name>A0A1G9QHA0_9FLAO</name>
<dbReference type="Proteomes" id="UP000199440">
    <property type="component" value="Unassembled WGS sequence"/>
</dbReference>
<evidence type="ECO:0000313" key="8">
    <source>
        <dbReference type="EMBL" id="SDM10131.1"/>
    </source>
</evidence>
<dbReference type="EMBL" id="FNGV01000005">
    <property type="protein sequence ID" value="SDM10131.1"/>
    <property type="molecule type" value="Genomic_DNA"/>
</dbReference>
<evidence type="ECO:0000256" key="3">
    <source>
        <dbReference type="ARBA" id="ARBA00012098"/>
    </source>
</evidence>
<dbReference type="RefSeq" id="WP_089889023.1">
    <property type="nucleotide sequence ID" value="NZ_FNGV01000005.1"/>
</dbReference>
<dbReference type="CDD" id="cd00438">
    <property type="entry name" value="cupin_RmlC"/>
    <property type="match status" value="1"/>
</dbReference>
<dbReference type="GO" id="GO:0008830">
    <property type="term" value="F:dTDP-4-dehydrorhamnose 3,5-epimerase activity"/>
    <property type="evidence" value="ECO:0007669"/>
    <property type="project" value="UniProtKB-UniRule"/>
</dbReference>
<feature type="active site" description="Proton donor" evidence="5">
    <location>
        <position position="132"/>
    </location>
</feature>
<accession>A0A1G9QHA0</accession>
<feature type="active site" description="Proton acceptor" evidence="5">
    <location>
        <position position="62"/>
    </location>
</feature>
<dbReference type="GO" id="GO:0019305">
    <property type="term" value="P:dTDP-rhamnose biosynthetic process"/>
    <property type="evidence" value="ECO:0007669"/>
    <property type="project" value="UniProtKB-UniRule"/>
</dbReference>
<dbReference type="OrthoDB" id="9800680at2"/>
<dbReference type="InterPro" id="IPR011051">
    <property type="entry name" value="RmlC_Cupin_sf"/>
</dbReference>
<comment type="catalytic activity">
    <reaction evidence="1 7">
        <text>dTDP-4-dehydro-6-deoxy-alpha-D-glucose = dTDP-4-dehydro-beta-L-rhamnose</text>
        <dbReference type="Rhea" id="RHEA:16969"/>
        <dbReference type="ChEBI" id="CHEBI:57649"/>
        <dbReference type="ChEBI" id="CHEBI:62830"/>
        <dbReference type="EC" id="5.1.3.13"/>
    </reaction>
</comment>
<dbReference type="AlphaFoldDB" id="A0A1G9QHA0"/>
<dbReference type="InterPro" id="IPR014710">
    <property type="entry name" value="RmlC-like_jellyroll"/>
</dbReference>
<comment type="similarity">
    <text evidence="7">Belongs to the dTDP-4-dehydrorhamnose 3,5-epimerase family.</text>
</comment>
<evidence type="ECO:0000256" key="6">
    <source>
        <dbReference type="PIRSR" id="PIRSR600888-3"/>
    </source>
</evidence>
<comment type="pathway">
    <text evidence="7">Carbohydrate biosynthesis; dTDP-L-rhamnose biosynthesis.</text>
</comment>
<dbReference type="SUPFAM" id="SSF51182">
    <property type="entry name" value="RmlC-like cupins"/>
    <property type="match status" value="1"/>
</dbReference>
<keyword evidence="9" id="KW-1185">Reference proteome</keyword>
<evidence type="ECO:0000256" key="2">
    <source>
        <dbReference type="ARBA" id="ARBA00001997"/>
    </source>
</evidence>
<feature type="site" description="Participates in a stacking interaction with the thymidine ring of dTDP-4-oxo-6-deoxyglucose" evidence="6">
    <location>
        <position position="138"/>
    </location>
</feature>
<dbReference type="PANTHER" id="PTHR21047">
    <property type="entry name" value="DTDP-6-DEOXY-D-GLUCOSE-3,5 EPIMERASE"/>
    <property type="match status" value="1"/>
</dbReference>
<proteinExistence type="inferred from homology"/>
<keyword evidence="7" id="KW-0413">Isomerase</keyword>
<evidence type="ECO:0000256" key="5">
    <source>
        <dbReference type="PIRSR" id="PIRSR600888-1"/>
    </source>
</evidence>
<dbReference type="NCBIfam" id="TIGR01221">
    <property type="entry name" value="rmlC"/>
    <property type="match status" value="1"/>
</dbReference>
<evidence type="ECO:0000256" key="7">
    <source>
        <dbReference type="RuleBase" id="RU364069"/>
    </source>
</evidence>
<dbReference type="InterPro" id="IPR000888">
    <property type="entry name" value="RmlC-like"/>
</dbReference>
<dbReference type="EC" id="5.1.3.13" evidence="3 7"/>
<dbReference type="UniPathway" id="UPA00124"/>
<organism evidence="8 9">
    <name type="scientific">Kriegella aquimaris</name>
    <dbReference type="NCBI Taxonomy" id="192904"/>
    <lineage>
        <taxon>Bacteria</taxon>
        <taxon>Pseudomonadati</taxon>
        <taxon>Bacteroidota</taxon>
        <taxon>Flavobacteriia</taxon>
        <taxon>Flavobacteriales</taxon>
        <taxon>Flavobacteriaceae</taxon>
        <taxon>Kriegella</taxon>
    </lineage>
</organism>
<protein>
    <recommendedName>
        <fullName evidence="4 7">dTDP-4-dehydrorhamnose 3,5-epimerase</fullName>
        <ecNumber evidence="3 7">5.1.3.13</ecNumber>
    </recommendedName>
    <alternativeName>
        <fullName evidence="7">Thymidine diphospho-4-keto-rhamnose 3,5-epimerase</fullName>
    </alternativeName>
</protein>
<dbReference type="Gene3D" id="2.60.120.10">
    <property type="entry name" value="Jelly Rolls"/>
    <property type="match status" value="1"/>
</dbReference>
<reference evidence="8 9" key="1">
    <citation type="submission" date="2016-10" db="EMBL/GenBank/DDBJ databases">
        <authorList>
            <person name="de Groot N.N."/>
        </authorList>
    </citation>
    <scope>NUCLEOTIDE SEQUENCE [LARGE SCALE GENOMIC DNA]</scope>
    <source>
        <strain evidence="8 9">DSM 19886</strain>
    </source>
</reference>